<keyword evidence="4" id="KW-1185">Reference proteome</keyword>
<dbReference type="InterPro" id="IPR050469">
    <property type="entry name" value="Diguanylate_Cyclase"/>
</dbReference>
<dbReference type="PANTHER" id="PTHR45138">
    <property type="entry name" value="REGULATORY COMPONENTS OF SENSORY TRANSDUCTION SYSTEM"/>
    <property type="match status" value="1"/>
</dbReference>
<protein>
    <submittedName>
        <fullName evidence="3">Diguanylate cyclase</fullName>
    </submittedName>
</protein>
<dbReference type="CDD" id="cd01949">
    <property type="entry name" value="GGDEF"/>
    <property type="match status" value="1"/>
</dbReference>
<sequence length="369" mass="38796">MRVGLRLLRQWWHDEVDYRWVVTAIASRSALGVLKTAIGLCGLAAPLIAVLTLFSSTGPDGTAARAVMWSLVVLGAVWSARWLAGPWPGETESLVLIAVADVCVTAVCVLNPGYAVPSVGMMMLLITGVYLSAFHGPKTLVVHTVWALFSAMLLSVPLFRGGDLAAAVIMLVGMTAAVIVPPGLQFCYGVLRSEMLSDPLTTLLSRRGLEYHSAIWFARPASAPACVMVIDLDRFKAVNDTFGHCSGDEVLVRTAARLRRVSPAGSIVSRCGGEEFVVIVRLPLGAAAIVADRLRCAVAEPVGAISVTASIGLAAVDVRVAGTCGHQLVREIIGSADGAMYRAKQRGGNTVVISDSGAATDIELVPGHT</sequence>
<keyword evidence="1" id="KW-0812">Transmembrane</keyword>
<feature type="domain" description="GGDEF" evidence="2">
    <location>
        <begin position="223"/>
        <end position="356"/>
    </location>
</feature>
<evidence type="ECO:0000256" key="1">
    <source>
        <dbReference type="SAM" id="Phobius"/>
    </source>
</evidence>
<dbReference type="EMBL" id="WRPP01000002">
    <property type="protein sequence ID" value="MVU77571.1"/>
    <property type="molecule type" value="Genomic_DNA"/>
</dbReference>
<reference evidence="3 4" key="1">
    <citation type="submission" date="2019-12" db="EMBL/GenBank/DDBJ databases">
        <title>Nocardia sp. nov. ET3-3 isolated from soil.</title>
        <authorList>
            <person name="Kanchanasin P."/>
            <person name="Tanasupawat S."/>
            <person name="Yuki M."/>
            <person name="Kudo T."/>
        </authorList>
    </citation>
    <scope>NUCLEOTIDE SEQUENCE [LARGE SCALE GENOMIC DNA]</scope>
    <source>
        <strain evidence="3 4">ET3-3</strain>
    </source>
</reference>
<dbReference type="SUPFAM" id="SSF55073">
    <property type="entry name" value="Nucleotide cyclase"/>
    <property type="match status" value="1"/>
</dbReference>
<dbReference type="AlphaFoldDB" id="A0A7K1UTG7"/>
<feature type="transmembrane region" description="Helical" evidence="1">
    <location>
        <begin position="165"/>
        <end position="191"/>
    </location>
</feature>
<dbReference type="PROSITE" id="PS50887">
    <property type="entry name" value="GGDEF"/>
    <property type="match status" value="1"/>
</dbReference>
<gene>
    <name evidence="3" type="ORF">GPX89_10000</name>
</gene>
<evidence type="ECO:0000259" key="2">
    <source>
        <dbReference type="PROSITE" id="PS50887"/>
    </source>
</evidence>
<feature type="transmembrane region" description="Helical" evidence="1">
    <location>
        <begin position="66"/>
        <end position="84"/>
    </location>
</feature>
<evidence type="ECO:0000313" key="3">
    <source>
        <dbReference type="EMBL" id="MVU77571.1"/>
    </source>
</evidence>
<accession>A0A7K1UTG7</accession>
<dbReference type="GO" id="GO:0043709">
    <property type="term" value="P:cell adhesion involved in single-species biofilm formation"/>
    <property type="evidence" value="ECO:0007669"/>
    <property type="project" value="TreeGrafter"/>
</dbReference>
<dbReference type="InterPro" id="IPR043128">
    <property type="entry name" value="Rev_trsase/Diguanyl_cyclase"/>
</dbReference>
<dbReference type="Pfam" id="PF00990">
    <property type="entry name" value="GGDEF"/>
    <property type="match status" value="1"/>
</dbReference>
<keyword evidence="1" id="KW-0472">Membrane</keyword>
<dbReference type="NCBIfam" id="TIGR00254">
    <property type="entry name" value="GGDEF"/>
    <property type="match status" value="1"/>
</dbReference>
<organism evidence="3 4">
    <name type="scientific">Nocardia terrae</name>
    <dbReference type="NCBI Taxonomy" id="2675851"/>
    <lineage>
        <taxon>Bacteria</taxon>
        <taxon>Bacillati</taxon>
        <taxon>Actinomycetota</taxon>
        <taxon>Actinomycetes</taxon>
        <taxon>Mycobacteriales</taxon>
        <taxon>Nocardiaceae</taxon>
        <taxon>Nocardia</taxon>
    </lineage>
</organism>
<dbReference type="InterPro" id="IPR029787">
    <property type="entry name" value="Nucleotide_cyclase"/>
</dbReference>
<dbReference type="InterPro" id="IPR000160">
    <property type="entry name" value="GGDEF_dom"/>
</dbReference>
<keyword evidence="1" id="KW-1133">Transmembrane helix</keyword>
<dbReference type="Proteomes" id="UP000466794">
    <property type="component" value="Unassembled WGS sequence"/>
</dbReference>
<feature type="transmembrane region" description="Helical" evidence="1">
    <location>
        <begin position="140"/>
        <end position="159"/>
    </location>
</feature>
<dbReference type="Gene3D" id="3.30.70.270">
    <property type="match status" value="1"/>
</dbReference>
<comment type="caution">
    <text evidence="3">The sequence shown here is derived from an EMBL/GenBank/DDBJ whole genome shotgun (WGS) entry which is preliminary data.</text>
</comment>
<feature type="transmembrane region" description="Helical" evidence="1">
    <location>
        <begin position="37"/>
        <end position="54"/>
    </location>
</feature>
<dbReference type="RefSeq" id="WP_157387257.1">
    <property type="nucleotide sequence ID" value="NZ_WRPP01000002.1"/>
</dbReference>
<dbReference type="PANTHER" id="PTHR45138:SF9">
    <property type="entry name" value="DIGUANYLATE CYCLASE DGCM-RELATED"/>
    <property type="match status" value="1"/>
</dbReference>
<dbReference type="GO" id="GO:0005886">
    <property type="term" value="C:plasma membrane"/>
    <property type="evidence" value="ECO:0007669"/>
    <property type="project" value="TreeGrafter"/>
</dbReference>
<dbReference type="GO" id="GO:0052621">
    <property type="term" value="F:diguanylate cyclase activity"/>
    <property type="evidence" value="ECO:0007669"/>
    <property type="project" value="TreeGrafter"/>
</dbReference>
<dbReference type="GO" id="GO:1902201">
    <property type="term" value="P:negative regulation of bacterial-type flagellum-dependent cell motility"/>
    <property type="evidence" value="ECO:0007669"/>
    <property type="project" value="TreeGrafter"/>
</dbReference>
<dbReference type="SMART" id="SM00267">
    <property type="entry name" value="GGDEF"/>
    <property type="match status" value="1"/>
</dbReference>
<evidence type="ECO:0000313" key="4">
    <source>
        <dbReference type="Proteomes" id="UP000466794"/>
    </source>
</evidence>
<name>A0A7K1UTG7_9NOCA</name>
<proteinExistence type="predicted"/>